<dbReference type="AlphaFoldDB" id="A0A0D4BWY5"/>
<keyword evidence="3" id="KW-1185">Reference proteome</keyword>
<dbReference type="PANTHER" id="PTHR38011">
    <property type="entry name" value="DIHYDROFOLATE REDUCTASE FAMILY PROTEIN (AFU_ORTHOLOGUE AFUA_8G06820)"/>
    <property type="match status" value="1"/>
</dbReference>
<dbReference type="PANTHER" id="PTHR38011:SF11">
    <property type="entry name" value="2,5-DIAMINO-6-RIBOSYLAMINO-4(3H)-PYRIMIDINONE 5'-PHOSPHATE REDUCTASE"/>
    <property type="match status" value="1"/>
</dbReference>
<name>A0A0D4BWY5_9MICC</name>
<dbReference type="InterPro" id="IPR050765">
    <property type="entry name" value="Riboflavin_Biosynth_HTPR"/>
</dbReference>
<proteinExistence type="predicted"/>
<dbReference type="GO" id="GO:0008703">
    <property type="term" value="F:5-amino-6-(5-phosphoribosylamino)uracil reductase activity"/>
    <property type="evidence" value="ECO:0007669"/>
    <property type="project" value="InterPro"/>
</dbReference>
<dbReference type="InterPro" id="IPR024072">
    <property type="entry name" value="DHFR-like_dom_sf"/>
</dbReference>
<protein>
    <submittedName>
        <fullName evidence="2">Deaminase</fullName>
    </submittedName>
</protein>
<dbReference type="STRING" id="1618207.UM93_03655"/>
<dbReference type="Pfam" id="PF01872">
    <property type="entry name" value="RibD_C"/>
    <property type="match status" value="1"/>
</dbReference>
<dbReference type="KEGG" id="ari:UM93_03655"/>
<dbReference type="GO" id="GO:0009231">
    <property type="term" value="P:riboflavin biosynthetic process"/>
    <property type="evidence" value="ECO:0007669"/>
    <property type="project" value="InterPro"/>
</dbReference>
<sequence length="186" mass="20424">MGITQYYLASSIDGFLAESDGGLDWLLQFEGFEGQSEAYQEFYQGVGAIVMGADTYRFVLEEMPGGWPYPGLPCWVFSNHELPGYQGEDIRFVSGEVSEIAREASSAAGQRNVWLLGGGQLAGQFQRAGLIDELILTIVPVLLGSGRPIMPLSQSSPELQLLGQRQFGRGIIELRYRLKESSHSVV</sequence>
<dbReference type="RefSeq" id="WP_045073718.1">
    <property type="nucleotide sequence ID" value="NZ_CP011005.1"/>
</dbReference>
<feature type="domain" description="Bacterial bifunctional deaminase-reductase C-terminal" evidence="1">
    <location>
        <begin position="106"/>
        <end position="171"/>
    </location>
</feature>
<organism evidence="2 3">
    <name type="scientific">Psychromicrobium lacuslunae</name>
    <dbReference type="NCBI Taxonomy" id="1618207"/>
    <lineage>
        <taxon>Bacteria</taxon>
        <taxon>Bacillati</taxon>
        <taxon>Actinomycetota</taxon>
        <taxon>Actinomycetes</taxon>
        <taxon>Micrococcales</taxon>
        <taxon>Micrococcaceae</taxon>
        <taxon>Psychromicrobium</taxon>
    </lineage>
</organism>
<accession>A0A0D4BWY5</accession>
<dbReference type="EMBL" id="CP011005">
    <property type="protein sequence ID" value="AJT40833.1"/>
    <property type="molecule type" value="Genomic_DNA"/>
</dbReference>
<evidence type="ECO:0000259" key="1">
    <source>
        <dbReference type="Pfam" id="PF01872"/>
    </source>
</evidence>
<evidence type="ECO:0000313" key="3">
    <source>
        <dbReference type="Proteomes" id="UP000061839"/>
    </source>
</evidence>
<dbReference type="HOGENOM" id="CLU_043966_4_1_11"/>
<dbReference type="SUPFAM" id="SSF53597">
    <property type="entry name" value="Dihydrofolate reductase-like"/>
    <property type="match status" value="1"/>
</dbReference>
<dbReference type="OrthoDB" id="3427770at2"/>
<dbReference type="Gene3D" id="3.40.430.10">
    <property type="entry name" value="Dihydrofolate Reductase, subunit A"/>
    <property type="match status" value="1"/>
</dbReference>
<dbReference type="Proteomes" id="UP000061839">
    <property type="component" value="Chromosome"/>
</dbReference>
<dbReference type="PATRIC" id="fig|1618207.4.peg.745"/>
<reference evidence="2 3" key="1">
    <citation type="journal article" date="2015" name="Genome Announc.">
        <title>Complete Genome Sequencing of Protease-Producing Novel Arthrobacter sp. Strain IHBB 11108 Using PacBio Single-Molecule Real-Time Sequencing Technology.</title>
        <authorList>
            <person name="Kiran S."/>
            <person name="Swarnkar M.K."/>
            <person name="Pal M."/>
            <person name="Thakur R."/>
            <person name="Tewari R."/>
            <person name="Singh A.K."/>
            <person name="Gulati A."/>
        </authorList>
    </citation>
    <scope>NUCLEOTIDE SEQUENCE [LARGE SCALE GENOMIC DNA]</scope>
    <source>
        <strain evidence="2 3">IHBB 11108</strain>
    </source>
</reference>
<evidence type="ECO:0000313" key="2">
    <source>
        <dbReference type="EMBL" id="AJT40833.1"/>
    </source>
</evidence>
<dbReference type="InterPro" id="IPR002734">
    <property type="entry name" value="RibDG_C"/>
</dbReference>
<gene>
    <name evidence="2" type="ORF">UM93_03655</name>
</gene>